<comment type="caution">
    <text evidence="1">The sequence shown here is derived from an EMBL/GenBank/DDBJ whole genome shotgun (WGS) entry which is preliminary data.</text>
</comment>
<reference evidence="1" key="1">
    <citation type="submission" date="2019-08" db="EMBL/GenBank/DDBJ databases">
        <authorList>
            <person name="Kucharzyk K."/>
            <person name="Murdoch R.W."/>
            <person name="Higgins S."/>
            <person name="Loffler F."/>
        </authorList>
    </citation>
    <scope>NUCLEOTIDE SEQUENCE</scope>
</reference>
<accession>A0A644XMM6</accession>
<dbReference type="AlphaFoldDB" id="A0A644XMM6"/>
<gene>
    <name evidence="1" type="ORF">SDC9_63635</name>
</gene>
<dbReference type="Pfam" id="PF14486">
    <property type="entry name" value="DUF4432"/>
    <property type="match status" value="1"/>
</dbReference>
<dbReference type="InterPro" id="IPR027839">
    <property type="entry name" value="DUF4432"/>
</dbReference>
<name>A0A644XMM6_9ZZZZ</name>
<organism evidence="1">
    <name type="scientific">bioreactor metagenome</name>
    <dbReference type="NCBI Taxonomy" id="1076179"/>
    <lineage>
        <taxon>unclassified sequences</taxon>
        <taxon>metagenomes</taxon>
        <taxon>ecological metagenomes</taxon>
    </lineage>
</organism>
<sequence>MKLHLQKSYFKSTETLLAETPDTKVFTFLYPSGVEAVRILQKRSECIWLPFFSQSLWSWKIDGKEQKFSGFVAEPDYSARNFLHNYGAFMVHCGVTAMGNPTSEDNHLHHGELPLARYQQAWIELTEGEYPVSLGGTYQYNTPFIASYAFSPKLSISEQGTSLLVEATLENTQQTKMHYMYLNHLNFSLEGADRLEYGLSEFSKRTVTVLHEAVDQVIDDPKRFLPVGSITRIEPELVAVMKNEAVYGKVCIHRMHRNDGTSIWVAIDTAHLDHTVAWLTKTPDRSACGFALPSTAGPRGLAEETRQGTVKLLNPKETATFRFIVGLDDKTHREALDNAIRLLGGCV</sequence>
<dbReference type="EMBL" id="VSSQ01002761">
    <property type="protein sequence ID" value="MPM17247.1"/>
    <property type="molecule type" value="Genomic_DNA"/>
</dbReference>
<dbReference type="InterPro" id="IPR014718">
    <property type="entry name" value="GH-type_carb-bd"/>
</dbReference>
<evidence type="ECO:0000313" key="1">
    <source>
        <dbReference type="EMBL" id="MPM17247.1"/>
    </source>
</evidence>
<dbReference type="Gene3D" id="2.70.98.10">
    <property type="match status" value="1"/>
</dbReference>
<evidence type="ECO:0008006" key="2">
    <source>
        <dbReference type="Google" id="ProtNLM"/>
    </source>
</evidence>
<dbReference type="GO" id="GO:0030246">
    <property type="term" value="F:carbohydrate binding"/>
    <property type="evidence" value="ECO:0007669"/>
    <property type="project" value="InterPro"/>
</dbReference>
<proteinExistence type="predicted"/>
<protein>
    <recommendedName>
        <fullName evidence="2">DUF4432 domain-containing protein</fullName>
    </recommendedName>
</protein>